<dbReference type="Gene3D" id="3.20.20.140">
    <property type="entry name" value="Metal-dependent hydrolases"/>
    <property type="match status" value="1"/>
</dbReference>
<sequence length="281" mass="30082">MPAMPPGACDAHLHVFDPRFPELAGPMLTATPQRATAADYRALQERMGTTRAVVVQPRVYGSDNRCTLDAIAQLGAADTRGIAVVQPDVDEATLEALHAGGIRGVRMTLHAAAGAPTRIEMLEPLAARIHPFGWHLQLHLQADQIAGHARAIGRLPCPVVFDHLARLPPGRVGLAHPAFDFVRGMLQDGRAWLKLSGPYLNTLEGGPGFADTVAVAQAWVAAAPDRLVWGSDWPHATEQAHPPDTLGLCDLLAAWVPDAQLRQRILVDNPAALYGFAPAQP</sequence>
<dbReference type="InterPro" id="IPR032466">
    <property type="entry name" value="Metal_Hydrolase"/>
</dbReference>
<dbReference type="EMBL" id="JAEQND010000004">
    <property type="protein sequence ID" value="MBL0425182.1"/>
    <property type="molecule type" value="Genomic_DNA"/>
</dbReference>
<accession>A0ABS1JLT3</accession>
<protein>
    <submittedName>
        <fullName evidence="2">Amidohydrolase family protein</fullName>
    </submittedName>
</protein>
<proteinExistence type="predicted"/>
<dbReference type="PANTHER" id="PTHR35563:SF2">
    <property type="entry name" value="BARREL METAL-DEPENDENT HYDROLASE, PUTATIVE (AFU_ORTHOLOGUE AFUA_1G16240)-RELATED"/>
    <property type="match status" value="1"/>
</dbReference>
<evidence type="ECO:0000313" key="2">
    <source>
        <dbReference type="EMBL" id="MBL0425182.1"/>
    </source>
</evidence>
<dbReference type="PANTHER" id="PTHR35563">
    <property type="entry name" value="BARREL METAL-DEPENDENT HYDROLASE, PUTATIVE (AFU_ORTHOLOGUE AFUA_1G16240)-RELATED"/>
    <property type="match status" value="1"/>
</dbReference>
<feature type="domain" description="Amidohydrolase-related" evidence="1">
    <location>
        <begin position="9"/>
        <end position="276"/>
    </location>
</feature>
<reference evidence="2 3" key="1">
    <citation type="journal article" date="2017" name="Int. J. Syst. Evol. Microbiol.">
        <title>Ramlibacter alkalitolerans sp. nov., alkali-tolerant bacterium isolated from soil of ginseng.</title>
        <authorList>
            <person name="Lee D.H."/>
            <person name="Cha C.J."/>
        </authorList>
    </citation>
    <scope>NUCLEOTIDE SEQUENCE [LARGE SCALE GENOMIC DNA]</scope>
    <source>
        <strain evidence="2 3">KACC 19305</strain>
    </source>
</reference>
<organism evidence="2 3">
    <name type="scientific">Ramlibacter alkalitolerans</name>
    <dbReference type="NCBI Taxonomy" id="2039631"/>
    <lineage>
        <taxon>Bacteria</taxon>
        <taxon>Pseudomonadati</taxon>
        <taxon>Pseudomonadota</taxon>
        <taxon>Betaproteobacteria</taxon>
        <taxon>Burkholderiales</taxon>
        <taxon>Comamonadaceae</taxon>
        <taxon>Ramlibacter</taxon>
    </lineage>
</organism>
<comment type="caution">
    <text evidence="2">The sequence shown here is derived from an EMBL/GenBank/DDBJ whole genome shotgun (WGS) entry which is preliminary data.</text>
</comment>
<evidence type="ECO:0000313" key="3">
    <source>
        <dbReference type="Proteomes" id="UP000622707"/>
    </source>
</evidence>
<name>A0ABS1JLT3_9BURK</name>
<dbReference type="Pfam" id="PF04909">
    <property type="entry name" value="Amidohydro_2"/>
    <property type="match status" value="1"/>
</dbReference>
<dbReference type="Proteomes" id="UP000622707">
    <property type="component" value="Unassembled WGS sequence"/>
</dbReference>
<gene>
    <name evidence="2" type="ORF">JI746_08685</name>
</gene>
<dbReference type="InterPro" id="IPR006680">
    <property type="entry name" value="Amidohydro-rel"/>
</dbReference>
<keyword evidence="3" id="KW-1185">Reference proteome</keyword>
<dbReference type="SUPFAM" id="SSF51556">
    <property type="entry name" value="Metallo-dependent hydrolases"/>
    <property type="match status" value="1"/>
</dbReference>
<dbReference type="InterPro" id="IPR052358">
    <property type="entry name" value="Aro_Compnd_Degr_Hydrolases"/>
</dbReference>
<evidence type="ECO:0000259" key="1">
    <source>
        <dbReference type="Pfam" id="PF04909"/>
    </source>
</evidence>